<reference evidence="2" key="1">
    <citation type="submission" date="2016-06" db="EMBL/GenBank/DDBJ databases">
        <title>Parallel loss of symbiosis genes in relatives of nitrogen-fixing non-legume Parasponia.</title>
        <authorList>
            <person name="Van Velzen R."/>
            <person name="Holmer R."/>
            <person name="Bu F."/>
            <person name="Rutten L."/>
            <person name="Van Zeijl A."/>
            <person name="Liu W."/>
            <person name="Santuari L."/>
            <person name="Cao Q."/>
            <person name="Sharma T."/>
            <person name="Shen D."/>
            <person name="Roswanjaya Y."/>
            <person name="Wardhani T."/>
            <person name="Kalhor M.S."/>
            <person name="Jansen J."/>
            <person name="Van den Hoogen J."/>
            <person name="Gungor B."/>
            <person name="Hartog M."/>
            <person name="Hontelez J."/>
            <person name="Verver J."/>
            <person name="Yang W.-C."/>
            <person name="Schijlen E."/>
            <person name="Repin R."/>
            <person name="Schilthuizen M."/>
            <person name="Schranz E."/>
            <person name="Heidstra R."/>
            <person name="Miyata K."/>
            <person name="Fedorova E."/>
            <person name="Kohlen W."/>
            <person name="Bisseling T."/>
            <person name="Smit S."/>
            <person name="Geurts R."/>
        </authorList>
    </citation>
    <scope>NUCLEOTIDE SEQUENCE [LARGE SCALE GENOMIC DNA]</scope>
    <source>
        <strain evidence="2">cv. RG33-2</strain>
    </source>
</reference>
<accession>A0A2P5G1D6</accession>
<dbReference type="PANTHER" id="PTHR36617:SF15">
    <property type="entry name" value="REVERSE TRANSCRIPTASE ZINC-BINDING DOMAIN-CONTAINING PROTEIN"/>
    <property type="match status" value="1"/>
</dbReference>
<dbReference type="EMBL" id="JXTC01000001">
    <property type="protein sequence ID" value="POO03864.1"/>
    <property type="molecule type" value="Genomic_DNA"/>
</dbReference>
<dbReference type="Proteomes" id="UP000237000">
    <property type="component" value="Unassembled WGS sequence"/>
</dbReference>
<organism evidence="1 2">
    <name type="scientific">Trema orientale</name>
    <name type="common">Charcoal tree</name>
    <name type="synonym">Celtis orientalis</name>
    <dbReference type="NCBI Taxonomy" id="63057"/>
    <lineage>
        <taxon>Eukaryota</taxon>
        <taxon>Viridiplantae</taxon>
        <taxon>Streptophyta</taxon>
        <taxon>Embryophyta</taxon>
        <taxon>Tracheophyta</taxon>
        <taxon>Spermatophyta</taxon>
        <taxon>Magnoliopsida</taxon>
        <taxon>eudicotyledons</taxon>
        <taxon>Gunneridae</taxon>
        <taxon>Pentapetalae</taxon>
        <taxon>rosids</taxon>
        <taxon>fabids</taxon>
        <taxon>Rosales</taxon>
        <taxon>Cannabaceae</taxon>
        <taxon>Trema</taxon>
    </lineage>
</organism>
<dbReference type="InParanoid" id="A0A2P5G1D6"/>
<dbReference type="AlphaFoldDB" id="A0A2P5G1D6"/>
<dbReference type="PANTHER" id="PTHR36617">
    <property type="entry name" value="PROTEIN, PUTATIVE-RELATED"/>
    <property type="match status" value="1"/>
</dbReference>
<name>A0A2P5G1D6_TREOI</name>
<proteinExistence type="predicted"/>
<keyword evidence="2" id="KW-1185">Reference proteome</keyword>
<evidence type="ECO:0000313" key="2">
    <source>
        <dbReference type="Proteomes" id="UP000237000"/>
    </source>
</evidence>
<sequence length="211" mass="24327">MRDFFFFFGKGSDQLGGEHLVAWEVVCRSKMQGGLGIDKVSASNKALLRKWLWRYPKEVNSLWYKVIKNKYGLNSNQWNAAVANSVTFRSPWKTISSLYGEFFQHVRFKVGSGSRIRFWEDIWVEGDTLAVVFPSSYRLPSFKGRYISDFVEGSDPSSSDSTSWNFHFLRNLNDKEVPQLLNLFTQLESVSLCSDIEDRRIWIEDSSGCSS</sequence>
<evidence type="ECO:0008006" key="3">
    <source>
        <dbReference type="Google" id="ProtNLM"/>
    </source>
</evidence>
<gene>
    <name evidence="1" type="ORF">TorRG33x02_001680</name>
</gene>
<protein>
    <recommendedName>
        <fullName evidence="3">Reverse transcriptase zinc-binding domain-containing protein</fullName>
    </recommendedName>
</protein>
<evidence type="ECO:0000313" key="1">
    <source>
        <dbReference type="EMBL" id="POO03864.1"/>
    </source>
</evidence>
<dbReference type="OrthoDB" id="1166712at2759"/>
<comment type="caution">
    <text evidence="1">The sequence shown here is derived from an EMBL/GenBank/DDBJ whole genome shotgun (WGS) entry which is preliminary data.</text>
</comment>
<dbReference type="STRING" id="63057.A0A2P5G1D6"/>